<organism evidence="1 2">
    <name type="scientific">Panicum miliaceum</name>
    <name type="common">Proso millet</name>
    <name type="synonym">Broomcorn millet</name>
    <dbReference type="NCBI Taxonomy" id="4540"/>
    <lineage>
        <taxon>Eukaryota</taxon>
        <taxon>Viridiplantae</taxon>
        <taxon>Streptophyta</taxon>
        <taxon>Embryophyta</taxon>
        <taxon>Tracheophyta</taxon>
        <taxon>Spermatophyta</taxon>
        <taxon>Magnoliopsida</taxon>
        <taxon>Liliopsida</taxon>
        <taxon>Poales</taxon>
        <taxon>Poaceae</taxon>
        <taxon>PACMAD clade</taxon>
        <taxon>Panicoideae</taxon>
        <taxon>Panicodae</taxon>
        <taxon>Paniceae</taxon>
        <taxon>Panicinae</taxon>
        <taxon>Panicum</taxon>
        <taxon>Panicum sect. Panicum</taxon>
    </lineage>
</organism>
<accession>A0A3L6QMI1</accession>
<keyword evidence="1" id="KW-0328">Glycosyltransferase</keyword>
<keyword evidence="2" id="KW-1185">Reference proteome</keyword>
<dbReference type="GO" id="GO:0016757">
    <property type="term" value="F:glycosyltransferase activity"/>
    <property type="evidence" value="ECO:0007669"/>
    <property type="project" value="UniProtKB-KW"/>
</dbReference>
<protein>
    <submittedName>
        <fullName evidence="1">Fucosyltransferase 7 isoform X2</fullName>
    </submittedName>
</protein>
<keyword evidence="1" id="KW-0808">Transferase</keyword>
<dbReference type="OrthoDB" id="428346at2759"/>
<dbReference type="Proteomes" id="UP000275267">
    <property type="component" value="Unassembled WGS sequence"/>
</dbReference>
<name>A0A3L6QMI1_PANMI</name>
<proteinExistence type="predicted"/>
<dbReference type="EMBL" id="PQIB02000011">
    <property type="protein sequence ID" value="RLM84859.1"/>
    <property type="molecule type" value="Genomic_DNA"/>
</dbReference>
<dbReference type="AlphaFoldDB" id="A0A3L6QMI1"/>
<sequence>MIHQGSHKNIVGIFAGPSEAVRYLRMSEGVRDLRFSLRRKKQEPSLRAEAQRGSPYVHLRHDYSKVHQDQQFCDNVQAQLRRVP</sequence>
<evidence type="ECO:0000313" key="2">
    <source>
        <dbReference type="Proteomes" id="UP000275267"/>
    </source>
</evidence>
<comment type="caution">
    <text evidence="1">The sequence shown here is derived from an EMBL/GenBank/DDBJ whole genome shotgun (WGS) entry which is preliminary data.</text>
</comment>
<evidence type="ECO:0000313" key="1">
    <source>
        <dbReference type="EMBL" id="RLM84859.1"/>
    </source>
</evidence>
<gene>
    <name evidence="1" type="ORF">C2845_PM04G11900</name>
</gene>
<reference evidence="2" key="1">
    <citation type="journal article" date="2019" name="Nat. Commun.">
        <title>The genome of broomcorn millet.</title>
        <authorList>
            <person name="Zou C."/>
            <person name="Miki D."/>
            <person name="Li D."/>
            <person name="Tang Q."/>
            <person name="Xiao L."/>
            <person name="Rajput S."/>
            <person name="Deng P."/>
            <person name="Jia W."/>
            <person name="Huang R."/>
            <person name="Zhang M."/>
            <person name="Sun Y."/>
            <person name="Hu J."/>
            <person name="Fu X."/>
            <person name="Schnable P.S."/>
            <person name="Li F."/>
            <person name="Zhang H."/>
            <person name="Feng B."/>
            <person name="Zhu X."/>
            <person name="Liu R."/>
            <person name="Schnable J.C."/>
            <person name="Zhu J.-K."/>
            <person name="Zhang H."/>
        </authorList>
    </citation>
    <scope>NUCLEOTIDE SEQUENCE [LARGE SCALE GENOMIC DNA]</scope>
</reference>